<keyword evidence="3" id="KW-0677">Repeat</keyword>
<evidence type="ECO:0008006" key="5">
    <source>
        <dbReference type="Google" id="ProtNLM"/>
    </source>
</evidence>
<dbReference type="PANTHER" id="PTHR24113">
    <property type="entry name" value="RAN GTPASE-ACTIVATING PROTEIN 1"/>
    <property type="match status" value="1"/>
</dbReference>
<protein>
    <recommendedName>
        <fullName evidence="5">Leucine-rich repeat protein (LRRP)</fullName>
    </recommendedName>
</protein>
<dbReference type="PANTHER" id="PTHR24113:SF12">
    <property type="entry name" value="RAN GTPASE-ACTIVATING PROTEIN 1"/>
    <property type="match status" value="1"/>
</dbReference>
<reference evidence="4" key="1">
    <citation type="journal article" date="2012" name="Proc. Natl. Acad. Sci. U.S.A.">
        <title>Antigenic diversity is generated by distinct evolutionary mechanisms in African trypanosome species.</title>
        <authorList>
            <person name="Jackson A.P."/>
            <person name="Berry A."/>
            <person name="Aslett M."/>
            <person name="Allison H.C."/>
            <person name="Burton P."/>
            <person name="Vavrova-Anderson J."/>
            <person name="Brown R."/>
            <person name="Browne H."/>
            <person name="Corton N."/>
            <person name="Hauser H."/>
            <person name="Gamble J."/>
            <person name="Gilderthorp R."/>
            <person name="Marcello L."/>
            <person name="McQuillan J."/>
            <person name="Otto T.D."/>
            <person name="Quail M.A."/>
            <person name="Sanders M.J."/>
            <person name="van Tonder A."/>
            <person name="Ginger M.L."/>
            <person name="Field M.C."/>
            <person name="Barry J.D."/>
            <person name="Hertz-Fowler C."/>
            <person name="Berriman M."/>
        </authorList>
    </citation>
    <scope>NUCLEOTIDE SEQUENCE</scope>
    <source>
        <strain evidence="4">IL3000</strain>
    </source>
</reference>
<name>G0UL43_TRYCI</name>
<proteinExistence type="predicted"/>
<dbReference type="GO" id="GO:0031267">
    <property type="term" value="F:small GTPase binding"/>
    <property type="evidence" value="ECO:0007669"/>
    <property type="project" value="TreeGrafter"/>
</dbReference>
<dbReference type="Gene3D" id="3.80.10.10">
    <property type="entry name" value="Ribonuclease Inhibitor"/>
    <property type="match status" value="1"/>
</dbReference>
<evidence type="ECO:0000256" key="1">
    <source>
        <dbReference type="ARBA" id="ARBA00022468"/>
    </source>
</evidence>
<dbReference type="InterPro" id="IPR032675">
    <property type="entry name" value="LRR_dom_sf"/>
</dbReference>
<dbReference type="GO" id="GO:0048471">
    <property type="term" value="C:perinuclear region of cytoplasm"/>
    <property type="evidence" value="ECO:0007669"/>
    <property type="project" value="TreeGrafter"/>
</dbReference>
<keyword evidence="2" id="KW-0433">Leucine-rich repeat</keyword>
<dbReference type="GO" id="GO:0005634">
    <property type="term" value="C:nucleus"/>
    <property type="evidence" value="ECO:0007669"/>
    <property type="project" value="TreeGrafter"/>
</dbReference>
<dbReference type="Pfam" id="PF13516">
    <property type="entry name" value="LRR_6"/>
    <property type="match status" value="1"/>
</dbReference>
<dbReference type="SMART" id="SM00368">
    <property type="entry name" value="LRR_RI"/>
    <property type="match status" value="4"/>
</dbReference>
<accession>G0UL43</accession>
<evidence type="ECO:0000313" key="4">
    <source>
        <dbReference type="EMBL" id="CCC90098.1"/>
    </source>
</evidence>
<dbReference type="GO" id="GO:0005829">
    <property type="term" value="C:cytosol"/>
    <property type="evidence" value="ECO:0007669"/>
    <property type="project" value="TreeGrafter"/>
</dbReference>
<sequence>MWLMGVHVPKYIRNDHGTAYQLRVGILAPGKFHMHDPVYRIMHMTPRSDVLEVVKCRFGSEECQRAATYFDSSYTKNPLRYLRLQIGCDRATGFNLFFPRLQHHRATLRLLDLSRNCLDEEDVATLVNLLNLRNDDKCESLSVLEVLDLSYNRRIGNSGGVMLLGALHGNDHIRAVVLKGISLTDAGATSIASLLQQRPKPRTCVGECMHSCEALHNGHAAGGSMFFLNLNENLIGSKGIHALGKGIPSYVSLTACKQHPLTSRNRSLASTL</sequence>
<dbReference type="GO" id="GO:0006913">
    <property type="term" value="P:nucleocytoplasmic transport"/>
    <property type="evidence" value="ECO:0007669"/>
    <property type="project" value="TreeGrafter"/>
</dbReference>
<evidence type="ECO:0000256" key="2">
    <source>
        <dbReference type="ARBA" id="ARBA00022614"/>
    </source>
</evidence>
<dbReference type="GO" id="GO:0005096">
    <property type="term" value="F:GTPase activator activity"/>
    <property type="evidence" value="ECO:0007669"/>
    <property type="project" value="UniProtKB-KW"/>
</dbReference>
<evidence type="ECO:0000256" key="3">
    <source>
        <dbReference type="ARBA" id="ARBA00022737"/>
    </source>
</evidence>
<dbReference type="InterPro" id="IPR027038">
    <property type="entry name" value="RanGap"/>
</dbReference>
<dbReference type="VEuPathDB" id="TriTrypDB:TcIL3000_4_1860"/>
<dbReference type="SUPFAM" id="SSF52047">
    <property type="entry name" value="RNI-like"/>
    <property type="match status" value="1"/>
</dbReference>
<organism evidence="4">
    <name type="scientific">Trypanosoma congolense (strain IL3000)</name>
    <dbReference type="NCBI Taxonomy" id="1068625"/>
    <lineage>
        <taxon>Eukaryota</taxon>
        <taxon>Discoba</taxon>
        <taxon>Euglenozoa</taxon>
        <taxon>Kinetoplastea</taxon>
        <taxon>Metakinetoplastina</taxon>
        <taxon>Trypanosomatida</taxon>
        <taxon>Trypanosomatidae</taxon>
        <taxon>Trypanosoma</taxon>
        <taxon>Nannomonas</taxon>
    </lineage>
</organism>
<keyword evidence="1" id="KW-0343">GTPase activation</keyword>
<dbReference type="EMBL" id="HE575317">
    <property type="protein sequence ID" value="CCC90098.1"/>
    <property type="molecule type" value="Genomic_DNA"/>
</dbReference>
<gene>
    <name evidence="4" type="ORF">TCIL3000_4_1860</name>
</gene>
<dbReference type="InterPro" id="IPR001611">
    <property type="entry name" value="Leu-rich_rpt"/>
</dbReference>
<dbReference type="AlphaFoldDB" id="G0UL43"/>